<dbReference type="AlphaFoldDB" id="A0AA39KYC0"/>
<keyword evidence="5 17" id="KW-0732">Signal</keyword>
<evidence type="ECO:0000256" key="1">
    <source>
        <dbReference type="ARBA" id="ARBA00004479"/>
    </source>
</evidence>
<evidence type="ECO:0000313" key="19">
    <source>
        <dbReference type="EMBL" id="KAK0178166.1"/>
    </source>
</evidence>
<feature type="transmembrane region" description="Helical" evidence="16">
    <location>
        <begin position="365"/>
        <end position="385"/>
    </location>
</feature>
<keyword evidence="7 15" id="KW-0547">Nucleotide-binding</keyword>
<dbReference type="InterPro" id="IPR036116">
    <property type="entry name" value="FN3_sf"/>
</dbReference>
<evidence type="ECO:0000256" key="6">
    <source>
        <dbReference type="ARBA" id="ARBA00022737"/>
    </source>
</evidence>
<dbReference type="SMART" id="SM00219">
    <property type="entry name" value="TyrKc"/>
    <property type="match status" value="1"/>
</dbReference>
<dbReference type="InterPro" id="IPR011009">
    <property type="entry name" value="Kinase-like_dom_sf"/>
</dbReference>
<evidence type="ECO:0000256" key="8">
    <source>
        <dbReference type="ARBA" id="ARBA00022777"/>
    </source>
</evidence>
<keyword evidence="3" id="KW-0808">Transferase</keyword>
<dbReference type="PANTHER" id="PTHR24416:SF620">
    <property type="entry name" value="TYROSINE-PROTEIN KINASE RECEPTOR TORSO"/>
    <property type="match status" value="1"/>
</dbReference>
<dbReference type="PROSITE" id="PS00109">
    <property type="entry name" value="PROTEIN_KINASE_TYR"/>
    <property type="match status" value="1"/>
</dbReference>
<evidence type="ECO:0000256" key="3">
    <source>
        <dbReference type="ARBA" id="ARBA00022679"/>
    </source>
</evidence>
<dbReference type="GO" id="GO:0005524">
    <property type="term" value="F:ATP binding"/>
    <property type="evidence" value="ECO:0007669"/>
    <property type="project" value="UniProtKB-UniRule"/>
</dbReference>
<proteinExistence type="predicted"/>
<protein>
    <recommendedName>
        <fullName evidence="2">receptor protein-tyrosine kinase</fullName>
        <ecNumber evidence="2">2.7.10.1</ecNumber>
    </recommendedName>
</protein>
<feature type="binding site" evidence="15">
    <location>
        <position position="477"/>
    </location>
    <ligand>
        <name>ATP</name>
        <dbReference type="ChEBI" id="CHEBI:30616"/>
    </ligand>
</feature>
<keyword evidence="11 16" id="KW-0472">Membrane</keyword>
<reference evidence="19" key="2">
    <citation type="submission" date="2023-03" db="EMBL/GenBank/DDBJ databases">
        <authorList>
            <person name="Inwood S.N."/>
            <person name="Skelly J.G."/>
            <person name="Guhlin J."/>
            <person name="Harrop T.W.R."/>
            <person name="Goldson S.G."/>
            <person name="Dearden P.K."/>
        </authorList>
    </citation>
    <scope>NUCLEOTIDE SEQUENCE</scope>
    <source>
        <strain evidence="19">Irish</strain>
        <tissue evidence="19">Whole body</tissue>
    </source>
</reference>
<dbReference type="PROSITE" id="PS50011">
    <property type="entry name" value="PROTEIN_KINASE_DOM"/>
    <property type="match status" value="1"/>
</dbReference>
<dbReference type="PROSITE" id="PS00107">
    <property type="entry name" value="PROTEIN_KINASE_ATP"/>
    <property type="match status" value="1"/>
</dbReference>
<evidence type="ECO:0000256" key="5">
    <source>
        <dbReference type="ARBA" id="ARBA00022729"/>
    </source>
</evidence>
<evidence type="ECO:0000259" key="18">
    <source>
        <dbReference type="PROSITE" id="PS50011"/>
    </source>
</evidence>
<dbReference type="FunFam" id="1.10.510.10:FF:000190">
    <property type="entry name" value="Proto-oncogene tyrosine-protein kinase receptor Ret"/>
    <property type="match status" value="1"/>
</dbReference>
<name>A0AA39KYC0_9HYME</name>
<dbReference type="SUPFAM" id="SSF49265">
    <property type="entry name" value="Fibronectin type III"/>
    <property type="match status" value="1"/>
</dbReference>
<gene>
    <name evidence="19" type="ORF">PV328_002142</name>
</gene>
<dbReference type="SUPFAM" id="SSF56112">
    <property type="entry name" value="Protein kinase-like (PK-like)"/>
    <property type="match status" value="1"/>
</dbReference>
<dbReference type="InterPro" id="IPR008266">
    <property type="entry name" value="Tyr_kinase_AS"/>
</dbReference>
<dbReference type="EC" id="2.7.10.1" evidence="2"/>
<evidence type="ECO:0000256" key="17">
    <source>
        <dbReference type="SAM" id="SignalP"/>
    </source>
</evidence>
<evidence type="ECO:0000256" key="11">
    <source>
        <dbReference type="ARBA" id="ARBA00023136"/>
    </source>
</evidence>
<keyword evidence="20" id="KW-1185">Reference proteome</keyword>
<dbReference type="GO" id="GO:1902533">
    <property type="term" value="P:positive regulation of intracellular signal transduction"/>
    <property type="evidence" value="ECO:0007669"/>
    <property type="project" value="UniProtKB-ARBA"/>
</dbReference>
<evidence type="ECO:0000256" key="7">
    <source>
        <dbReference type="ARBA" id="ARBA00022741"/>
    </source>
</evidence>
<accession>A0AA39KYC0</accession>
<reference evidence="19" key="1">
    <citation type="journal article" date="2023" name="bioRxiv">
        <title>Scaffold-level genome assemblies of two parasitoid biocontrol wasps reveal the parthenogenesis mechanism and an associated novel virus.</title>
        <authorList>
            <person name="Inwood S."/>
            <person name="Skelly J."/>
            <person name="Guhlin J."/>
            <person name="Harrop T."/>
            <person name="Goldson S."/>
            <person name="Dearden P."/>
        </authorList>
    </citation>
    <scope>NUCLEOTIDE SEQUENCE</scope>
    <source>
        <strain evidence="19">Irish</strain>
        <tissue evidence="19">Whole body</tissue>
    </source>
</reference>
<dbReference type="InterPro" id="IPR003961">
    <property type="entry name" value="FN3_dom"/>
</dbReference>
<dbReference type="GO" id="GO:0005886">
    <property type="term" value="C:plasma membrane"/>
    <property type="evidence" value="ECO:0007669"/>
    <property type="project" value="TreeGrafter"/>
</dbReference>
<dbReference type="InterPro" id="IPR001245">
    <property type="entry name" value="Ser-Thr/Tyr_kinase_cat_dom"/>
</dbReference>
<dbReference type="InterPro" id="IPR000719">
    <property type="entry name" value="Prot_kinase_dom"/>
</dbReference>
<dbReference type="PANTHER" id="PTHR24416">
    <property type="entry name" value="TYROSINE-PROTEIN KINASE RECEPTOR"/>
    <property type="match status" value="1"/>
</dbReference>
<keyword evidence="12" id="KW-0829">Tyrosine-protein kinase</keyword>
<dbReference type="InterPro" id="IPR050122">
    <property type="entry name" value="RTK"/>
</dbReference>
<keyword evidence="9 15" id="KW-0067">ATP-binding</keyword>
<evidence type="ECO:0000256" key="9">
    <source>
        <dbReference type="ARBA" id="ARBA00022840"/>
    </source>
</evidence>
<dbReference type="GO" id="GO:0004714">
    <property type="term" value="F:transmembrane receptor protein tyrosine kinase activity"/>
    <property type="evidence" value="ECO:0007669"/>
    <property type="project" value="UniProtKB-EC"/>
</dbReference>
<dbReference type="CDD" id="cd00192">
    <property type="entry name" value="PTKc"/>
    <property type="match status" value="1"/>
</dbReference>
<evidence type="ECO:0000256" key="14">
    <source>
        <dbReference type="ARBA" id="ARBA00051243"/>
    </source>
</evidence>
<feature type="chain" id="PRO_5041403654" description="receptor protein-tyrosine kinase" evidence="17">
    <location>
        <begin position="18"/>
        <end position="786"/>
    </location>
</feature>
<evidence type="ECO:0000256" key="16">
    <source>
        <dbReference type="SAM" id="Phobius"/>
    </source>
</evidence>
<feature type="signal peptide" evidence="17">
    <location>
        <begin position="1"/>
        <end position="17"/>
    </location>
</feature>
<dbReference type="Pfam" id="PF07714">
    <property type="entry name" value="PK_Tyr_Ser-Thr"/>
    <property type="match status" value="1"/>
</dbReference>
<dbReference type="InterPro" id="IPR017441">
    <property type="entry name" value="Protein_kinase_ATP_BS"/>
</dbReference>
<evidence type="ECO:0000256" key="10">
    <source>
        <dbReference type="ARBA" id="ARBA00022989"/>
    </source>
</evidence>
<dbReference type="GO" id="GO:0007169">
    <property type="term" value="P:cell surface receptor protein tyrosine kinase signaling pathway"/>
    <property type="evidence" value="ECO:0007669"/>
    <property type="project" value="TreeGrafter"/>
</dbReference>
<dbReference type="EMBL" id="JAQQBS010000001">
    <property type="protein sequence ID" value="KAK0178166.1"/>
    <property type="molecule type" value="Genomic_DNA"/>
</dbReference>
<comment type="catalytic activity">
    <reaction evidence="14">
        <text>L-tyrosyl-[protein] + ATP = O-phospho-L-tyrosyl-[protein] + ADP + H(+)</text>
        <dbReference type="Rhea" id="RHEA:10596"/>
        <dbReference type="Rhea" id="RHEA-COMP:10136"/>
        <dbReference type="Rhea" id="RHEA-COMP:20101"/>
        <dbReference type="ChEBI" id="CHEBI:15378"/>
        <dbReference type="ChEBI" id="CHEBI:30616"/>
        <dbReference type="ChEBI" id="CHEBI:46858"/>
        <dbReference type="ChEBI" id="CHEBI:61978"/>
        <dbReference type="ChEBI" id="CHEBI:456216"/>
        <dbReference type="EC" id="2.7.10.1"/>
    </reaction>
</comment>
<comment type="subcellular location">
    <subcellularLocation>
        <location evidence="1">Membrane</location>
        <topology evidence="1">Single-pass type I membrane protein</topology>
    </subcellularLocation>
</comment>
<evidence type="ECO:0000256" key="15">
    <source>
        <dbReference type="PROSITE-ProRule" id="PRU10141"/>
    </source>
</evidence>
<keyword evidence="10 16" id="KW-1133">Transmembrane helix</keyword>
<evidence type="ECO:0000256" key="12">
    <source>
        <dbReference type="ARBA" id="ARBA00023137"/>
    </source>
</evidence>
<sequence length="786" mass="89680">MYLIIVILFMFGYITHGITLDGALNLAGCLVQCQNESCWDICNQNTSLTKGLTRLLNTSNFNATLHCRDVDLLTIAHNPGIFVIEQSIFNGSWNNATVHNGTMSVFTNLLPNTRYRYRVHRVNIHGISRSEITDWFTTIKMAYQPQPIAEMAVKNIEPEDTNLTRLKAEIIFKPSEDRCCFYDILFWADKNSLTNGHVNASNSFRFNLRGLEYNNNNTVIISAIHKGMLHNKNNVSLSFSTPTCLDVRKNLSQCAPNKVDGLQVIYMHQFDSPGELAITWNKPSFFPDNYTIQIFRLNEMKKLKSITVAGNLTEAFYPIADNAYDRYWIGIIAESPGGSSPLVSIIRTFDDPRNTPSSVSHEKTMIIISSLTIGIIAVIFACIYFKCKKKLDREAEVKYRENLKDRVNFCSSYEKSLKSTSESSKKSETDLLIQKDDYEISPIDLNIKHVLGSGITGVVRLGLLRVNDNKSINVAVKMLKDCPSVDELRCLQQEITIMKSAGTHQNIVSMIGCCTFNTKPMLVVEYCSKGDLQNYLRTIWKNILTSADSEARWKLFDEATYNNLYNKTNRPFLTHWNREAVSNKLYDIEQDTLKKANGITAEDLLSFARQIANGMEYLSLNRIVHRDLAARNVLVCDDHIVKISDFGLSRDVYRENVYKKRGNEKLPLKWMAIEALTHQIYTTQSDVWSFGILLWEIVTLGSNPYPNIPTNAILQYLKSGKRMEKPSNCGEELFNIMMSCWRSSPRSRPTFTELKNSLDKLLLTVSDHEYVNFCDIVNELREENQD</sequence>
<keyword evidence="13" id="KW-0325">Glycoprotein</keyword>
<keyword evidence="4 16" id="KW-0812">Transmembrane</keyword>
<evidence type="ECO:0000256" key="13">
    <source>
        <dbReference type="ARBA" id="ARBA00023180"/>
    </source>
</evidence>
<dbReference type="InterPro" id="IPR020635">
    <property type="entry name" value="Tyr_kinase_cat_dom"/>
</dbReference>
<evidence type="ECO:0000256" key="2">
    <source>
        <dbReference type="ARBA" id="ARBA00011902"/>
    </source>
</evidence>
<dbReference type="Proteomes" id="UP001168990">
    <property type="component" value="Unassembled WGS sequence"/>
</dbReference>
<evidence type="ECO:0000256" key="4">
    <source>
        <dbReference type="ARBA" id="ARBA00022692"/>
    </source>
</evidence>
<dbReference type="Gene3D" id="3.30.200.20">
    <property type="entry name" value="Phosphorylase Kinase, domain 1"/>
    <property type="match status" value="1"/>
</dbReference>
<feature type="domain" description="Protein kinase" evidence="18">
    <location>
        <begin position="445"/>
        <end position="771"/>
    </location>
</feature>
<evidence type="ECO:0000313" key="20">
    <source>
        <dbReference type="Proteomes" id="UP001168990"/>
    </source>
</evidence>
<organism evidence="19 20">
    <name type="scientific">Microctonus aethiopoides</name>
    <dbReference type="NCBI Taxonomy" id="144406"/>
    <lineage>
        <taxon>Eukaryota</taxon>
        <taxon>Metazoa</taxon>
        <taxon>Ecdysozoa</taxon>
        <taxon>Arthropoda</taxon>
        <taxon>Hexapoda</taxon>
        <taxon>Insecta</taxon>
        <taxon>Pterygota</taxon>
        <taxon>Neoptera</taxon>
        <taxon>Endopterygota</taxon>
        <taxon>Hymenoptera</taxon>
        <taxon>Apocrita</taxon>
        <taxon>Ichneumonoidea</taxon>
        <taxon>Braconidae</taxon>
        <taxon>Euphorinae</taxon>
        <taxon>Microctonus</taxon>
    </lineage>
</organism>
<comment type="caution">
    <text evidence="19">The sequence shown here is derived from an EMBL/GenBank/DDBJ whole genome shotgun (WGS) entry which is preliminary data.</text>
</comment>
<dbReference type="GO" id="GO:0043235">
    <property type="term" value="C:receptor complex"/>
    <property type="evidence" value="ECO:0007669"/>
    <property type="project" value="TreeGrafter"/>
</dbReference>
<dbReference type="CDD" id="cd00063">
    <property type="entry name" value="FN3"/>
    <property type="match status" value="1"/>
</dbReference>
<dbReference type="Gene3D" id="1.10.510.10">
    <property type="entry name" value="Transferase(Phosphotransferase) domain 1"/>
    <property type="match status" value="1"/>
</dbReference>
<keyword evidence="6" id="KW-0677">Repeat</keyword>
<keyword evidence="8" id="KW-0418">Kinase</keyword>